<gene>
    <name evidence="1" type="ORF">GCM10007859_10230</name>
</gene>
<evidence type="ECO:0000313" key="1">
    <source>
        <dbReference type="EMBL" id="GLS01013.1"/>
    </source>
</evidence>
<dbReference type="Proteomes" id="UP001156921">
    <property type="component" value="Unassembled WGS sequence"/>
</dbReference>
<sequence>MRSETTALVQRWIIAFSETPILIDHDLMQRVLSEYDARVADTGSAPSVSRLTD</sequence>
<proteinExistence type="predicted"/>
<organism evidence="1 2">
    <name type="scientific">Brevundimonas denitrificans</name>
    <dbReference type="NCBI Taxonomy" id="1443434"/>
    <lineage>
        <taxon>Bacteria</taxon>
        <taxon>Pseudomonadati</taxon>
        <taxon>Pseudomonadota</taxon>
        <taxon>Alphaproteobacteria</taxon>
        <taxon>Caulobacterales</taxon>
        <taxon>Caulobacteraceae</taxon>
        <taxon>Brevundimonas</taxon>
    </lineage>
</organism>
<comment type="caution">
    <text evidence="1">The sequence shown here is derived from an EMBL/GenBank/DDBJ whole genome shotgun (WGS) entry which is preliminary data.</text>
</comment>
<dbReference type="EMBL" id="BSOY01000015">
    <property type="protein sequence ID" value="GLS01013.1"/>
    <property type="molecule type" value="Genomic_DNA"/>
</dbReference>
<reference evidence="2" key="1">
    <citation type="journal article" date="2019" name="Int. J. Syst. Evol. Microbiol.">
        <title>The Global Catalogue of Microorganisms (GCM) 10K type strain sequencing project: providing services to taxonomists for standard genome sequencing and annotation.</title>
        <authorList>
            <consortium name="The Broad Institute Genomics Platform"/>
            <consortium name="The Broad Institute Genome Sequencing Center for Infectious Disease"/>
            <person name="Wu L."/>
            <person name="Ma J."/>
        </authorList>
    </citation>
    <scope>NUCLEOTIDE SEQUENCE [LARGE SCALE GENOMIC DNA]</scope>
    <source>
        <strain evidence="2">NBRC 110107</strain>
    </source>
</reference>
<keyword evidence="2" id="KW-1185">Reference proteome</keyword>
<evidence type="ECO:0000313" key="2">
    <source>
        <dbReference type="Proteomes" id="UP001156921"/>
    </source>
</evidence>
<name>A0ABQ6BGE2_9CAUL</name>
<protein>
    <submittedName>
        <fullName evidence="1">Uncharacterized protein</fullName>
    </submittedName>
</protein>
<dbReference type="RefSeq" id="WP_284221863.1">
    <property type="nucleotide sequence ID" value="NZ_BSOY01000015.1"/>
</dbReference>
<accession>A0ABQ6BGE2</accession>